<dbReference type="Proteomes" id="UP000008068">
    <property type="component" value="Unassembled WGS sequence"/>
</dbReference>
<organism evidence="2">
    <name type="scientific">Caenorhabditis brenneri</name>
    <name type="common">Nematode worm</name>
    <dbReference type="NCBI Taxonomy" id="135651"/>
    <lineage>
        <taxon>Eukaryota</taxon>
        <taxon>Metazoa</taxon>
        <taxon>Ecdysozoa</taxon>
        <taxon>Nematoda</taxon>
        <taxon>Chromadorea</taxon>
        <taxon>Rhabditida</taxon>
        <taxon>Rhabditina</taxon>
        <taxon>Rhabditomorpha</taxon>
        <taxon>Rhabditoidea</taxon>
        <taxon>Rhabditidae</taxon>
        <taxon>Peloderinae</taxon>
        <taxon>Caenorhabditis</taxon>
    </lineage>
</organism>
<accession>G0MDE8</accession>
<gene>
    <name evidence="1" type="ORF">CAEBREN_04982</name>
</gene>
<sequence>MVRTVISHNEQKLVTRRGIKKSRLQLKPVKVRIQLHEQEKVLRAIELLKKKEVSKSRQKIDKELKLHFEKLSKQYFANGDFEQLINPTPYWSTLCSSQQDMYREKFASNPECPTIPTEVHRFLIGEKEVEKEMRRRVLTNKLEALSATEHWRLVEKYRRHSGSMQEFVENTMELNIPTLVIEEFFKQEGGNHLTRAVLTPVPLPMEL</sequence>
<evidence type="ECO:0000313" key="2">
    <source>
        <dbReference type="Proteomes" id="UP000008068"/>
    </source>
</evidence>
<name>G0MDE8_CAEBE</name>
<evidence type="ECO:0000313" key="1">
    <source>
        <dbReference type="EMBL" id="EGT49602.1"/>
    </source>
</evidence>
<protein>
    <submittedName>
        <fullName evidence="1">Uncharacterized protein</fullName>
    </submittedName>
</protein>
<dbReference type="EMBL" id="GL379790">
    <property type="protein sequence ID" value="EGT49602.1"/>
    <property type="molecule type" value="Genomic_DNA"/>
</dbReference>
<dbReference type="HOGENOM" id="CLU_1327418_0_0_1"/>
<dbReference type="InParanoid" id="G0MDE8"/>
<reference evidence="2" key="1">
    <citation type="submission" date="2011-07" db="EMBL/GenBank/DDBJ databases">
        <authorList>
            <consortium name="Caenorhabditis brenneri Sequencing and Analysis Consortium"/>
            <person name="Wilson R.K."/>
        </authorList>
    </citation>
    <scope>NUCLEOTIDE SEQUENCE [LARGE SCALE GENOMIC DNA]</scope>
    <source>
        <strain evidence="2">PB2801</strain>
    </source>
</reference>
<keyword evidence="2" id="KW-1185">Reference proteome</keyword>
<proteinExistence type="predicted"/>
<dbReference type="AlphaFoldDB" id="G0MDE8"/>